<evidence type="ECO:0000313" key="4">
    <source>
        <dbReference type="EMBL" id="QKF06951.1"/>
    </source>
</evidence>
<dbReference type="Gene3D" id="1.10.150.20">
    <property type="entry name" value="5' to 3' exonuclease, C-terminal subdomain"/>
    <property type="match status" value="1"/>
</dbReference>
<dbReference type="SUPFAM" id="SSF56672">
    <property type="entry name" value="DNA/RNA polymerases"/>
    <property type="match status" value="1"/>
</dbReference>
<accession>A0A6M8J1H4</accession>
<evidence type="ECO:0000313" key="5">
    <source>
        <dbReference type="Proteomes" id="UP000503297"/>
    </source>
</evidence>
<dbReference type="GO" id="GO:0003684">
    <property type="term" value="F:damaged DNA binding"/>
    <property type="evidence" value="ECO:0007669"/>
    <property type="project" value="InterPro"/>
</dbReference>
<dbReference type="AlphaFoldDB" id="A0A6M8J1H4"/>
<dbReference type="Gene3D" id="3.40.1170.60">
    <property type="match status" value="1"/>
</dbReference>
<dbReference type="GO" id="GO:0005829">
    <property type="term" value="C:cytosol"/>
    <property type="evidence" value="ECO:0007669"/>
    <property type="project" value="TreeGrafter"/>
</dbReference>
<comment type="function">
    <text evidence="2">Poorly processive, error-prone DNA polymerase involved in untargeted mutagenesis. Copies undamaged DNA at stalled replication forks, which arise in vivo from mismatched or misaligned primer ends. These misaligned primers can be extended by PolIV. Exhibits no 3'-5' exonuclease (proofreading) activity. May be involved in translesional synthesis, in conjunction with the beta clamp from PolIII.</text>
</comment>
<dbReference type="Pfam" id="PF11799">
    <property type="entry name" value="IMS_C"/>
    <property type="match status" value="1"/>
</dbReference>
<dbReference type="RefSeq" id="WP_173163680.1">
    <property type="nucleotide sequence ID" value="NZ_CP053716.1"/>
</dbReference>
<reference evidence="5" key="1">
    <citation type="submission" date="2020-05" db="EMBL/GenBank/DDBJ databases">
        <title>Novel species in genus Nocardioides.</title>
        <authorList>
            <person name="Zhang G."/>
        </authorList>
    </citation>
    <scope>NUCLEOTIDE SEQUENCE [LARGE SCALE GENOMIC DNA]</scope>
    <source>
        <strain evidence="5">zg-1050</strain>
    </source>
</reference>
<organism evidence="4 5">
    <name type="scientific">Berryella wangjianweii</name>
    <dbReference type="NCBI Taxonomy" id="2734634"/>
    <lineage>
        <taxon>Bacteria</taxon>
        <taxon>Bacillati</taxon>
        <taxon>Actinomycetota</taxon>
        <taxon>Coriobacteriia</taxon>
        <taxon>Eggerthellales</taxon>
        <taxon>Eggerthellaceae</taxon>
        <taxon>Berryella</taxon>
    </lineage>
</organism>
<evidence type="ECO:0000259" key="3">
    <source>
        <dbReference type="PROSITE" id="PS50173"/>
    </source>
</evidence>
<comment type="similarity">
    <text evidence="1">Belongs to the DNA polymerase type-Y family.</text>
</comment>
<dbReference type="GO" id="GO:0042276">
    <property type="term" value="P:error-prone translesion synthesis"/>
    <property type="evidence" value="ECO:0007669"/>
    <property type="project" value="TreeGrafter"/>
</dbReference>
<evidence type="ECO:0000256" key="1">
    <source>
        <dbReference type="ARBA" id="ARBA00010945"/>
    </source>
</evidence>
<evidence type="ECO:0000256" key="2">
    <source>
        <dbReference type="ARBA" id="ARBA00025589"/>
    </source>
</evidence>
<protein>
    <submittedName>
        <fullName evidence="4">DNA repair protein</fullName>
    </submittedName>
</protein>
<name>A0A6M8J1H4_9ACTN</name>
<dbReference type="InterPro" id="IPR050116">
    <property type="entry name" value="DNA_polymerase-Y"/>
</dbReference>
<gene>
    <name evidence="4" type="ORF">HLV38_01545</name>
</gene>
<dbReference type="InterPro" id="IPR017961">
    <property type="entry name" value="DNA_pol_Y-fam_little_finger"/>
</dbReference>
<dbReference type="PROSITE" id="PS50173">
    <property type="entry name" value="UMUC"/>
    <property type="match status" value="1"/>
</dbReference>
<dbReference type="Proteomes" id="UP000503297">
    <property type="component" value="Chromosome"/>
</dbReference>
<dbReference type="InterPro" id="IPR001126">
    <property type="entry name" value="UmuC"/>
</dbReference>
<dbReference type="InterPro" id="IPR043128">
    <property type="entry name" value="Rev_trsase/Diguanyl_cyclase"/>
</dbReference>
<dbReference type="PANTHER" id="PTHR11076:SF35">
    <property type="entry name" value="DNA REPAIR PROTEIN HOMOLOG YOBH"/>
    <property type="match status" value="1"/>
</dbReference>
<feature type="domain" description="UmuC" evidence="3">
    <location>
        <begin position="5"/>
        <end position="194"/>
    </location>
</feature>
<keyword evidence="5" id="KW-1185">Reference proteome</keyword>
<dbReference type="EMBL" id="CP053716">
    <property type="protein sequence ID" value="QKF06951.1"/>
    <property type="molecule type" value="Genomic_DNA"/>
</dbReference>
<dbReference type="Pfam" id="PF00817">
    <property type="entry name" value="IMS"/>
    <property type="match status" value="1"/>
</dbReference>
<dbReference type="KEGG" id="bwa:HLV38_01545"/>
<dbReference type="GO" id="GO:0003887">
    <property type="term" value="F:DNA-directed DNA polymerase activity"/>
    <property type="evidence" value="ECO:0007669"/>
    <property type="project" value="TreeGrafter"/>
</dbReference>
<dbReference type="Gene3D" id="3.30.70.270">
    <property type="match status" value="1"/>
</dbReference>
<dbReference type="GO" id="GO:0006281">
    <property type="term" value="P:DNA repair"/>
    <property type="evidence" value="ECO:0007669"/>
    <property type="project" value="InterPro"/>
</dbReference>
<dbReference type="GO" id="GO:0009432">
    <property type="term" value="P:SOS response"/>
    <property type="evidence" value="ECO:0007669"/>
    <property type="project" value="TreeGrafter"/>
</dbReference>
<dbReference type="InterPro" id="IPR043502">
    <property type="entry name" value="DNA/RNA_pol_sf"/>
</dbReference>
<dbReference type="PANTHER" id="PTHR11076">
    <property type="entry name" value="DNA REPAIR POLYMERASE UMUC / TRANSFERASE FAMILY MEMBER"/>
    <property type="match status" value="1"/>
</dbReference>
<proteinExistence type="inferred from homology"/>
<sequence>MPSTYLCIDLKSFYASVECIDRGLDPLQASLVVADPDRGRSTICLAVSPALKRLGIPGRCRVFELPSDVPYIMATPRMRRYMEVSAQVYQTYLGFVGEQDVHAYSVDECFIHIGPYLNLYDCDARTLAHRMIEAVRLATGVPATVGIGPNLFLAKVALDLFAKTDAEGIAELSPASFFDRTWFHQPITDIWGIGRGVAARLRAHGVVDLAGVAALDPAVLRREFGKNAEYLIDHAWGQEPCTMEQIRSYHPKGRSLTSGQVLPKPYALDQVRLVVSEMAESISADLMESGLMAGAVGLSVGYELPATDRRASTASVCAPEHTGDARSPSSADHAVWVNPNRVHQGGQRVLPHPTCSYAKLREAALKILETVVPAHGLVHRVNISVSRIIASGDAQASLFDEPADTRSERCLRGTLGEVRRRFGKSAVLYGISLREGATARERNRQIGGHRA</sequence>